<dbReference type="SUPFAM" id="SSF52172">
    <property type="entry name" value="CheY-like"/>
    <property type="match status" value="1"/>
</dbReference>
<dbReference type="InterPro" id="IPR002197">
    <property type="entry name" value="HTH_Fis"/>
</dbReference>
<evidence type="ECO:0000313" key="11">
    <source>
        <dbReference type="EMBL" id="NYZ21117.1"/>
    </source>
</evidence>
<dbReference type="EMBL" id="JABFDB010000010">
    <property type="protein sequence ID" value="NYZ21117.1"/>
    <property type="molecule type" value="Genomic_DNA"/>
</dbReference>
<dbReference type="Gene3D" id="1.10.10.60">
    <property type="entry name" value="Homeodomain-like"/>
    <property type="match status" value="1"/>
</dbReference>
<keyword evidence="2" id="KW-0067">ATP-binding</keyword>
<dbReference type="PROSITE" id="PS00688">
    <property type="entry name" value="SIGMA54_INTERACT_3"/>
    <property type="match status" value="1"/>
</dbReference>
<dbReference type="SUPFAM" id="SSF46689">
    <property type="entry name" value="Homeodomain-like"/>
    <property type="match status" value="1"/>
</dbReference>
<comment type="caution">
    <text evidence="11">The sequence shown here is derived from an EMBL/GenBank/DDBJ whole genome shotgun (WGS) entry which is preliminary data.</text>
</comment>
<dbReference type="Gene3D" id="3.40.50.2300">
    <property type="match status" value="1"/>
</dbReference>
<evidence type="ECO:0000256" key="5">
    <source>
        <dbReference type="ARBA" id="ARBA00023125"/>
    </source>
</evidence>
<dbReference type="SMART" id="SM00448">
    <property type="entry name" value="REC"/>
    <property type="match status" value="1"/>
</dbReference>
<dbReference type="Pfam" id="PF25601">
    <property type="entry name" value="AAA_lid_14"/>
    <property type="match status" value="1"/>
</dbReference>
<dbReference type="Pfam" id="PF02954">
    <property type="entry name" value="HTH_8"/>
    <property type="match status" value="1"/>
</dbReference>
<dbReference type="InterPro" id="IPR002078">
    <property type="entry name" value="Sigma_54_int"/>
</dbReference>
<feature type="domain" description="Response regulatory" evidence="10">
    <location>
        <begin position="5"/>
        <end position="119"/>
    </location>
</feature>
<gene>
    <name evidence="11" type="ORF">HND93_15480</name>
</gene>
<feature type="domain" description="Sigma-54 factor interaction" evidence="9">
    <location>
        <begin position="145"/>
        <end position="374"/>
    </location>
</feature>
<evidence type="ECO:0000256" key="6">
    <source>
        <dbReference type="ARBA" id="ARBA00023159"/>
    </source>
</evidence>
<dbReference type="InterPro" id="IPR058031">
    <property type="entry name" value="AAA_lid_NorR"/>
</dbReference>
<dbReference type="Proteomes" id="UP000584642">
    <property type="component" value="Unassembled WGS sequence"/>
</dbReference>
<evidence type="ECO:0000259" key="10">
    <source>
        <dbReference type="PROSITE" id="PS50110"/>
    </source>
</evidence>
<keyword evidence="3" id="KW-0902">Two-component regulatory system</keyword>
<keyword evidence="1" id="KW-0547">Nucleotide-binding</keyword>
<dbReference type="InterPro" id="IPR025944">
    <property type="entry name" value="Sigma_54_int_dom_CS"/>
</dbReference>
<reference evidence="11 12" key="1">
    <citation type="submission" date="2020-05" db="EMBL/GenBank/DDBJ databases">
        <title>Azospirillum oleiclasticum sp. nov, a nitrogen-fixing and heavy crude oil-emulsifying bacterium isolated from the crude oil of Yumen Oilfield.</title>
        <authorList>
            <person name="Wu D."/>
            <person name="Cai M."/>
            <person name="Zhang X."/>
        </authorList>
    </citation>
    <scope>NUCLEOTIDE SEQUENCE [LARGE SCALE GENOMIC DNA]</scope>
    <source>
        <strain evidence="11 12">ROY-1-1-2</strain>
    </source>
</reference>
<dbReference type="Pfam" id="PF00072">
    <property type="entry name" value="Response_reg"/>
    <property type="match status" value="1"/>
</dbReference>
<dbReference type="PANTHER" id="PTHR32071:SF57">
    <property type="entry name" value="C4-DICARBOXYLATE TRANSPORT TRANSCRIPTIONAL REGULATORY PROTEIN DCTD"/>
    <property type="match status" value="1"/>
</dbReference>
<keyword evidence="12" id="KW-1185">Reference proteome</keyword>
<sequence length="451" mass="49677">MDGLKVLLVEDEEDVRLGCEQALKLAGIAVEGFESAEDARPHLVPDVAGVLVTDVKLPGMDGLDLLRAARVIDPALPVVLVTGHGDVAMAVGAMREGAYDFIEKPFSSEHLVEVVRRALEKRRLVLDNRRLRRHIGGRQTLDESIRGVSPAMAEVRRLVEQLAGTSADVLVQGETGTGKELVARALHELSPRRGRNFVAINCGALPESVFESEIFGHEAGAFTGAIKRRVGKIEHADGGTLFLDEIETMPLSLQVKLLRVLQDRRVERLGSNDGRAVDFRVVAATKEDLKALSDVRSFRADLYYRLNVATVSLPPLRERAGDVPVLFEHFVLDAAVRYDRDPPILSRAQMQLLATHDWPGNVRELRNVAERCVLGLLREPFSPGRPDSVAAGAPLSLAEELDAFERGVIERELSRCRGDVAATCAALQLPRKTFYDKLRKHGIDRIRFAPD</sequence>
<dbReference type="PROSITE" id="PS50110">
    <property type="entry name" value="RESPONSE_REGULATORY"/>
    <property type="match status" value="1"/>
</dbReference>
<dbReference type="PANTHER" id="PTHR32071">
    <property type="entry name" value="TRANSCRIPTIONAL REGULATORY PROTEIN"/>
    <property type="match status" value="1"/>
</dbReference>
<keyword evidence="4" id="KW-0805">Transcription regulation</keyword>
<evidence type="ECO:0000256" key="2">
    <source>
        <dbReference type="ARBA" id="ARBA00022840"/>
    </source>
</evidence>
<dbReference type="CDD" id="cd00009">
    <property type="entry name" value="AAA"/>
    <property type="match status" value="1"/>
</dbReference>
<keyword evidence="6" id="KW-0010">Activator</keyword>
<dbReference type="Gene3D" id="1.10.8.60">
    <property type="match status" value="1"/>
</dbReference>
<evidence type="ECO:0000256" key="7">
    <source>
        <dbReference type="ARBA" id="ARBA00023163"/>
    </source>
</evidence>
<dbReference type="Gene3D" id="3.40.50.300">
    <property type="entry name" value="P-loop containing nucleotide triphosphate hydrolases"/>
    <property type="match status" value="1"/>
</dbReference>
<dbReference type="PROSITE" id="PS00675">
    <property type="entry name" value="SIGMA54_INTERACT_1"/>
    <property type="match status" value="1"/>
</dbReference>
<evidence type="ECO:0000256" key="8">
    <source>
        <dbReference type="PROSITE-ProRule" id="PRU00169"/>
    </source>
</evidence>
<accession>A0ABX2TAQ8</accession>
<evidence type="ECO:0000256" key="4">
    <source>
        <dbReference type="ARBA" id="ARBA00023015"/>
    </source>
</evidence>
<dbReference type="SMART" id="SM00382">
    <property type="entry name" value="AAA"/>
    <property type="match status" value="1"/>
</dbReference>
<keyword evidence="5" id="KW-0238">DNA-binding</keyword>
<evidence type="ECO:0000313" key="12">
    <source>
        <dbReference type="Proteomes" id="UP000584642"/>
    </source>
</evidence>
<organism evidence="11 12">
    <name type="scientific">Azospirillum oleiclasticum</name>
    <dbReference type="NCBI Taxonomy" id="2735135"/>
    <lineage>
        <taxon>Bacteria</taxon>
        <taxon>Pseudomonadati</taxon>
        <taxon>Pseudomonadota</taxon>
        <taxon>Alphaproteobacteria</taxon>
        <taxon>Rhodospirillales</taxon>
        <taxon>Azospirillaceae</taxon>
        <taxon>Azospirillum</taxon>
    </lineage>
</organism>
<keyword evidence="7" id="KW-0804">Transcription</keyword>
<dbReference type="RefSeq" id="WP_180282881.1">
    <property type="nucleotide sequence ID" value="NZ_JABFDB010000010.1"/>
</dbReference>
<feature type="modified residue" description="4-aspartylphosphate" evidence="8">
    <location>
        <position position="54"/>
    </location>
</feature>
<dbReference type="InterPro" id="IPR025662">
    <property type="entry name" value="Sigma_54_int_dom_ATP-bd_1"/>
</dbReference>
<dbReference type="CDD" id="cd17549">
    <property type="entry name" value="REC_DctD-like"/>
    <property type="match status" value="1"/>
</dbReference>
<dbReference type="PROSITE" id="PS00676">
    <property type="entry name" value="SIGMA54_INTERACT_2"/>
    <property type="match status" value="1"/>
</dbReference>
<dbReference type="InterPro" id="IPR009057">
    <property type="entry name" value="Homeodomain-like_sf"/>
</dbReference>
<proteinExistence type="predicted"/>
<evidence type="ECO:0000259" key="9">
    <source>
        <dbReference type="PROSITE" id="PS50045"/>
    </source>
</evidence>
<dbReference type="InterPro" id="IPR001789">
    <property type="entry name" value="Sig_transdc_resp-reg_receiver"/>
</dbReference>
<dbReference type="InterPro" id="IPR011006">
    <property type="entry name" value="CheY-like_superfamily"/>
</dbReference>
<dbReference type="InterPro" id="IPR025943">
    <property type="entry name" value="Sigma_54_int_dom_ATP-bd_2"/>
</dbReference>
<dbReference type="InterPro" id="IPR027417">
    <property type="entry name" value="P-loop_NTPase"/>
</dbReference>
<dbReference type="InterPro" id="IPR003593">
    <property type="entry name" value="AAA+_ATPase"/>
</dbReference>
<dbReference type="SUPFAM" id="SSF52540">
    <property type="entry name" value="P-loop containing nucleoside triphosphate hydrolases"/>
    <property type="match status" value="1"/>
</dbReference>
<dbReference type="Pfam" id="PF00158">
    <property type="entry name" value="Sigma54_activat"/>
    <property type="match status" value="1"/>
</dbReference>
<evidence type="ECO:0000256" key="3">
    <source>
        <dbReference type="ARBA" id="ARBA00023012"/>
    </source>
</evidence>
<keyword evidence="8" id="KW-0597">Phosphoprotein</keyword>
<dbReference type="PROSITE" id="PS50045">
    <property type="entry name" value="SIGMA54_INTERACT_4"/>
    <property type="match status" value="1"/>
</dbReference>
<evidence type="ECO:0000256" key="1">
    <source>
        <dbReference type="ARBA" id="ARBA00022741"/>
    </source>
</evidence>
<name>A0ABX2TAQ8_9PROT</name>
<protein>
    <submittedName>
        <fullName evidence="11">Sigma-54-dependent Fis family transcriptional regulator</fullName>
    </submittedName>
</protein>